<accession>A0A5Q4VF15</accession>
<dbReference type="GO" id="GO:0005975">
    <property type="term" value="P:carbohydrate metabolic process"/>
    <property type="evidence" value="ECO:0007669"/>
    <property type="project" value="InterPro"/>
</dbReference>
<dbReference type="OrthoDB" id="9805576at2"/>
<dbReference type="RefSeq" id="WP_139446467.1">
    <property type="nucleotide sequence ID" value="NZ_VDMB01000003.1"/>
</dbReference>
<keyword evidence="2" id="KW-0808">Transferase</keyword>
<dbReference type="InterPro" id="IPR043129">
    <property type="entry name" value="ATPase_NBD"/>
</dbReference>
<name>A0A5Q4VF15_9BACT</name>
<comment type="similarity">
    <text evidence="1">Belongs to the FGGY kinase family.</text>
</comment>
<protein>
    <submittedName>
        <fullName evidence="6">Carbohydrate kinase</fullName>
    </submittedName>
</protein>
<reference evidence="6 7" key="1">
    <citation type="submission" date="2019-06" db="EMBL/GenBank/DDBJ databases">
        <title>Desulfobotulus mexicanus sp. nov., a novel sulfate-reducing bacterium isolated from the sediment of an alkaline crater lake in Mexico.</title>
        <authorList>
            <person name="Hirschler-Rea A."/>
        </authorList>
    </citation>
    <scope>NUCLEOTIDE SEQUENCE [LARGE SCALE GENOMIC DNA]</scope>
    <source>
        <strain evidence="6 7">PAR22N</strain>
    </source>
</reference>
<dbReference type="InterPro" id="IPR018485">
    <property type="entry name" value="FGGY_C"/>
</dbReference>
<dbReference type="Proteomes" id="UP000321899">
    <property type="component" value="Unassembled WGS sequence"/>
</dbReference>
<keyword evidence="7" id="KW-1185">Reference proteome</keyword>
<gene>
    <name evidence="6" type="ORF">FIM25_03780</name>
</gene>
<dbReference type="AlphaFoldDB" id="A0A5Q4VF15"/>
<dbReference type="PIRSF" id="PIRSF000538">
    <property type="entry name" value="GlpK"/>
    <property type="match status" value="1"/>
</dbReference>
<feature type="domain" description="Carbohydrate kinase FGGY C-terminal" evidence="5">
    <location>
        <begin position="261"/>
        <end position="453"/>
    </location>
</feature>
<dbReference type="Pfam" id="PF00370">
    <property type="entry name" value="FGGY_N"/>
    <property type="match status" value="1"/>
</dbReference>
<keyword evidence="3 6" id="KW-0418">Kinase</keyword>
<evidence type="ECO:0000259" key="5">
    <source>
        <dbReference type="Pfam" id="PF02782"/>
    </source>
</evidence>
<evidence type="ECO:0000256" key="2">
    <source>
        <dbReference type="ARBA" id="ARBA00022679"/>
    </source>
</evidence>
<evidence type="ECO:0000256" key="1">
    <source>
        <dbReference type="ARBA" id="ARBA00009156"/>
    </source>
</evidence>
<dbReference type="InterPro" id="IPR000577">
    <property type="entry name" value="Carb_kinase_FGGY"/>
</dbReference>
<dbReference type="Pfam" id="PF02782">
    <property type="entry name" value="FGGY_C"/>
    <property type="match status" value="1"/>
</dbReference>
<organism evidence="6 7">
    <name type="scientific">Desulfobotulus mexicanus</name>
    <dbReference type="NCBI Taxonomy" id="2586642"/>
    <lineage>
        <taxon>Bacteria</taxon>
        <taxon>Pseudomonadati</taxon>
        <taxon>Thermodesulfobacteriota</taxon>
        <taxon>Desulfobacteria</taxon>
        <taxon>Desulfobacterales</taxon>
        <taxon>Desulfobacteraceae</taxon>
        <taxon>Desulfobotulus</taxon>
    </lineage>
</organism>
<dbReference type="EMBL" id="VDMB01000003">
    <property type="protein sequence ID" value="TYT75568.1"/>
    <property type="molecule type" value="Genomic_DNA"/>
</dbReference>
<dbReference type="PANTHER" id="PTHR43095:SF5">
    <property type="entry name" value="XYLULOSE KINASE"/>
    <property type="match status" value="1"/>
</dbReference>
<dbReference type="SUPFAM" id="SSF53067">
    <property type="entry name" value="Actin-like ATPase domain"/>
    <property type="match status" value="2"/>
</dbReference>
<comment type="caution">
    <text evidence="6">The sequence shown here is derived from an EMBL/GenBank/DDBJ whole genome shotgun (WGS) entry which is preliminary data.</text>
</comment>
<evidence type="ECO:0000256" key="3">
    <source>
        <dbReference type="ARBA" id="ARBA00022777"/>
    </source>
</evidence>
<dbReference type="InterPro" id="IPR050406">
    <property type="entry name" value="FGGY_Carb_Kinase"/>
</dbReference>
<feature type="domain" description="Carbohydrate kinase FGGY N-terminal" evidence="4">
    <location>
        <begin position="5"/>
        <end position="250"/>
    </location>
</feature>
<evidence type="ECO:0000313" key="7">
    <source>
        <dbReference type="Proteomes" id="UP000321899"/>
    </source>
</evidence>
<dbReference type="PANTHER" id="PTHR43095">
    <property type="entry name" value="SUGAR KINASE"/>
    <property type="match status" value="1"/>
</dbReference>
<sequence>MKDCILSIDCGTQSLRAHLFDAEGRLLASEKRCYAPYESPKPGWAEQDALLFWDNLCKACLSLKEKAPEAFSRIAGMGIATQRATMVCLDRMGNPLRPAITWLDQRKASPVLQAGLLSPFLHLAGASRLVHKAQTDAKCNWIAQNQPGLWKKTACYMQVSGFLNHRLTGNFSDSIASQIGHLPFDYKKQAWSGPLSLSRRLFPVPENKLPELIPPGAVLGRVTARASLETGIQEGVPVIACGSDKGCETLGAGVFQPGMASLSFGTTATVQTTTKDYFEPLRFMPAYPAPVPGYYNPEVEIFRGYWMITWFKNEFGHPETQEAMECQLPVEILLDRLLAETPPGAMGLVLQPFWSPGLHHPDAKGSLIGFGDVHTRAHVYRAVIEGLAYGLLDGLHSIEKRGKIPIHTLAVSGGASQSDAVCQISADIFNRPLVRGETCETSGLGAALVTAVGLGLHPDVTTALSRMVRVQQRFVPDADNVRLYHRLYTEVYQRMYKALAPLYRKIRDITGYPESQ</sequence>
<evidence type="ECO:0000313" key="6">
    <source>
        <dbReference type="EMBL" id="TYT75568.1"/>
    </source>
</evidence>
<dbReference type="GO" id="GO:0016301">
    <property type="term" value="F:kinase activity"/>
    <property type="evidence" value="ECO:0007669"/>
    <property type="project" value="UniProtKB-KW"/>
</dbReference>
<dbReference type="InterPro" id="IPR018484">
    <property type="entry name" value="FGGY_N"/>
</dbReference>
<dbReference type="CDD" id="cd07779">
    <property type="entry name" value="ASKHA_NBD_FGGY_YgcE-like"/>
    <property type="match status" value="1"/>
</dbReference>
<evidence type="ECO:0000259" key="4">
    <source>
        <dbReference type="Pfam" id="PF00370"/>
    </source>
</evidence>
<proteinExistence type="inferred from homology"/>
<dbReference type="Gene3D" id="3.30.420.40">
    <property type="match status" value="2"/>
</dbReference>